<evidence type="ECO:0000313" key="2">
    <source>
        <dbReference type="Proteomes" id="UP001597109"/>
    </source>
</evidence>
<dbReference type="Pfam" id="PF03352">
    <property type="entry name" value="Adenine_glyco"/>
    <property type="match status" value="1"/>
</dbReference>
<dbReference type="Gene3D" id="1.10.340.30">
    <property type="entry name" value="Hypothetical protein, domain 2"/>
    <property type="match status" value="1"/>
</dbReference>
<dbReference type="PANTHER" id="PTHR30037:SF4">
    <property type="entry name" value="DNA-3-METHYLADENINE GLYCOSYLASE I"/>
    <property type="match status" value="1"/>
</dbReference>
<name>A0ABW3LHH2_9BACL</name>
<keyword evidence="2" id="KW-1185">Reference proteome</keyword>
<dbReference type="InterPro" id="IPR052891">
    <property type="entry name" value="DNA-3mA_glycosylase"/>
</dbReference>
<dbReference type="RefSeq" id="WP_144838528.1">
    <property type="nucleotide sequence ID" value="NZ_JBHTKI010000022.1"/>
</dbReference>
<comment type="caution">
    <text evidence="1">The sequence shown here is derived from an EMBL/GenBank/DDBJ whole genome shotgun (WGS) entry which is preliminary data.</text>
</comment>
<dbReference type="SUPFAM" id="SSF48150">
    <property type="entry name" value="DNA-glycosylase"/>
    <property type="match status" value="1"/>
</dbReference>
<dbReference type="InterPro" id="IPR011257">
    <property type="entry name" value="DNA_glycosylase"/>
</dbReference>
<reference evidence="2" key="1">
    <citation type="journal article" date="2019" name="Int. J. Syst. Evol. Microbiol.">
        <title>The Global Catalogue of Microorganisms (GCM) 10K type strain sequencing project: providing services to taxonomists for standard genome sequencing and annotation.</title>
        <authorList>
            <consortium name="The Broad Institute Genomics Platform"/>
            <consortium name="The Broad Institute Genome Sequencing Center for Infectious Disease"/>
            <person name="Wu L."/>
            <person name="Ma J."/>
        </authorList>
    </citation>
    <scope>NUCLEOTIDE SEQUENCE [LARGE SCALE GENOMIC DNA]</scope>
    <source>
        <strain evidence="2">CCUG 56756</strain>
    </source>
</reference>
<sequence length="191" mass="22026">MEQCSWPNSSEKMQAYHDEEWCRPSRNDRYIFEMLNLEGAQAGLSWSIVIGKREAYQAAFHNFDIEYCANLSDADLETIKENYNVIKHFAKLKSVSSNAEVVLRIQQEFGSFADFLWSFVENEPIINQWETQAQMPAESPLSLQISKDLKKRGVKFVGAVTTYSFLQAIGMIDDHIKTCDFHTSNRQVHES</sequence>
<dbReference type="EMBL" id="JBHTKI010000022">
    <property type="protein sequence ID" value="MFD1032612.1"/>
    <property type="molecule type" value="Genomic_DNA"/>
</dbReference>
<dbReference type="PANTHER" id="PTHR30037">
    <property type="entry name" value="DNA-3-METHYLADENINE GLYCOSYLASE 1"/>
    <property type="match status" value="1"/>
</dbReference>
<proteinExistence type="predicted"/>
<gene>
    <name evidence="1" type="ORF">ACFQ1X_14320</name>
</gene>
<dbReference type="InterPro" id="IPR005019">
    <property type="entry name" value="Adenine_glyco"/>
</dbReference>
<organism evidence="1 2">
    <name type="scientific">Metaplanococcus flavidus</name>
    <dbReference type="NCBI Taxonomy" id="569883"/>
    <lineage>
        <taxon>Bacteria</taxon>
        <taxon>Bacillati</taxon>
        <taxon>Bacillota</taxon>
        <taxon>Bacilli</taxon>
        <taxon>Bacillales</taxon>
        <taxon>Caryophanaceae</taxon>
        <taxon>Metaplanococcus</taxon>
    </lineage>
</organism>
<evidence type="ECO:0000313" key="1">
    <source>
        <dbReference type="EMBL" id="MFD1032612.1"/>
    </source>
</evidence>
<accession>A0ABW3LHH2</accession>
<protein>
    <submittedName>
        <fullName evidence="1">DNA-3-methyladenine glycosylase I</fullName>
    </submittedName>
</protein>
<dbReference type="Proteomes" id="UP001597109">
    <property type="component" value="Unassembled WGS sequence"/>
</dbReference>